<dbReference type="EMBL" id="NKQK01000001">
    <property type="protein sequence ID" value="PSS35684.1"/>
    <property type="molecule type" value="Genomic_DNA"/>
</dbReference>
<reference evidence="2 3" key="1">
    <citation type="submission" date="2017-07" db="EMBL/GenBank/DDBJ databases">
        <title>An improved, manually edited Actinidia chinensis var. chinensis (kiwifruit) genome highlights the challenges associated with draft genomes and gene prediction in plants.</title>
        <authorList>
            <person name="Pilkington S."/>
            <person name="Crowhurst R."/>
            <person name="Hilario E."/>
            <person name="Nardozza S."/>
            <person name="Fraser L."/>
            <person name="Peng Y."/>
            <person name="Gunaseelan K."/>
            <person name="Simpson R."/>
            <person name="Tahir J."/>
            <person name="Deroles S."/>
            <person name="Templeton K."/>
            <person name="Luo Z."/>
            <person name="Davy M."/>
            <person name="Cheng C."/>
            <person name="Mcneilage M."/>
            <person name="Scaglione D."/>
            <person name="Liu Y."/>
            <person name="Zhang Q."/>
            <person name="Datson P."/>
            <person name="De Silva N."/>
            <person name="Gardiner S."/>
            <person name="Bassett H."/>
            <person name="Chagne D."/>
            <person name="Mccallum J."/>
            <person name="Dzierzon H."/>
            <person name="Deng C."/>
            <person name="Wang Y.-Y."/>
            <person name="Barron N."/>
            <person name="Manako K."/>
            <person name="Bowen J."/>
            <person name="Foster T."/>
            <person name="Erridge Z."/>
            <person name="Tiffin H."/>
            <person name="Waite C."/>
            <person name="Davies K."/>
            <person name="Grierson E."/>
            <person name="Laing W."/>
            <person name="Kirk R."/>
            <person name="Chen X."/>
            <person name="Wood M."/>
            <person name="Montefiori M."/>
            <person name="Brummell D."/>
            <person name="Schwinn K."/>
            <person name="Catanach A."/>
            <person name="Fullerton C."/>
            <person name="Li D."/>
            <person name="Meiyalaghan S."/>
            <person name="Nieuwenhuizen N."/>
            <person name="Read N."/>
            <person name="Prakash R."/>
            <person name="Hunter D."/>
            <person name="Zhang H."/>
            <person name="Mckenzie M."/>
            <person name="Knabel M."/>
            <person name="Harris A."/>
            <person name="Allan A."/>
            <person name="Chen A."/>
            <person name="Janssen B."/>
            <person name="Plunkett B."/>
            <person name="Dwamena C."/>
            <person name="Voogd C."/>
            <person name="Leif D."/>
            <person name="Lafferty D."/>
            <person name="Souleyre E."/>
            <person name="Varkonyi-Gasic E."/>
            <person name="Gambi F."/>
            <person name="Hanley J."/>
            <person name="Yao J.-L."/>
            <person name="Cheung J."/>
            <person name="David K."/>
            <person name="Warren B."/>
            <person name="Marsh K."/>
            <person name="Snowden K."/>
            <person name="Lin-Wang K."/>
            <person name="Brian L."/>
            <person name="Martinez-Sanchez M."/>
            <person name="Wang M."/>
            <person name="Ileperuma N."/>
            <person name="Macnee N."/>
            <person name="Campin R."/>
            <person name="Mcatee P."/>
            <person name="Drummond R."/>
            <person name="Espley R."/>
            <person name="Ireland H."/>
            <person name="Wu R."/>
            <person name="Atkinson R."/>
            <person name="Karunairetnam S."/>
            <person name="Bulley S."/>
            <person name="Chunkath S."/>
            <person name="Hanley Z."/>
            <person name="Storey R."/>
            <person name="Thrimawithana A."/>
            <person name="Thomson S."/>
            <person name="David C."/>
            <person name="Testolin R."/>
        </authorList>
    </citation>
    <scope>NUCLEOTIDE SEQUENCE [LARGE SCALE GENOMIC DNA]</scope>
    <source>
        <strain evidence="3">cv. Red5</strain>
        <tissue evidence="2">Young leaf</tissue>
    </source>
</reference>
<evidence type="ECO:0000313" key="2">
    <source>
        <dbReference type="EMBL" id="PSS35684.1"/>
    </source>
</evidence>
<dbReference type="Pfam" id="PF00646">
    <property type="entry name" value="F-box"/>
    <property type="match status" value="1"/>
</dbReference>
<dbReference type="InParanoid" id="A0A2R6S079"/>
<dbReference type="InterPro" id="IPR032675">
    <property type="entry name" value="LRR_dom_sf"/>
</dbReference>
<dbReference type="SUPFAM" id="SSF52047">
    <property type="entry name" value="RNI-like"/>
    <property type="match status" value="1"/>
</dbReference>
<keyword evidence="3" id="KW-1185">Reference proteome</keyword>
<dbReference type="PANTHER" id="PTHR38926:SF5">
    <property type="entry name" value="F-BOX AND LEUCINE-RICH REPEAT PROTEIN 6"/>
    <property type="match status" value="1"/>
</dbReference>
<evidence type="ECO:0000259" key="1">
    <source>
        <dbReference type="Pfam" id="PF00646"/>
    </source>
</evidence>
<evidence type="ECO:0000313" key="3">
    <source>
        <dbReference type="Proteomes" id="UP000241394"/>
    </source>
</evidence>
<feature type="domain" description="F-box" evidence="1">
    <location>
        <begin position="6"/>
        <end position="48"/>
    </location>
</feature>
<dbReference type="Gene3D" id="3.80.10.10">
    <property type="entry name" value="Ribonuclease Inhibitor"/>
    <property type="match status" value="1"/>
</dbReference>
<dbReference type="AlphaFoldDB" id="A0A2R6S079"/>
<dbReference type="InterPro" id="IPR036047">
    <property type="entry name" value="F-box-like_dom_sf"/>
</dbReference>
<dbReference type="Gramene" id="PSS35684">
    <property type="protein sequence ID" value="PSS35684"/>
    <property type="gene ID" value="CEY00_Acc00168"/>
</dbReference>
<dbReference type="STRING" id="1590841.A0A2R6S079"/>
<reference evidence="3" key="2">
    <citation type="journal article" date="2018" name="BMC Genomics">
        <title>A manually annotated Actinidia chinensis var. chinensis (kiwifruit) genome highlights the challenges associated with draft genomes and gene prediction in plants.</title>
        <authorList>
            <person name="Pilkington S.M."/>
            <person name="Crowhurst R."/>
            <person name="Hilario E."/>
            <person name="Nardozza S."/>
            <person name="Fraser L."/>
            <person name="Peng Y."/>
            <person name="Gunaseelan K."/>
            <person name="Simpson R."/>
            <person name="Tahir J."/>
            <person name="Deroles S.C."/>
            <person name="Templeton K."/>
            <person name="Luo Z."/>
            <person name="Davy M."/>
            <person name="Cheng C."/>
            <person name="McNeilage M."/>
            <person name="Scaglione D."/>
            <person name="Liu Y."/>
            <person name="Zhang Q."/>
            <person name="Datson P."/>
            <person name="De Silva N."/>
            <person name="Gardiner S.E."/>
            <person name="Bassett H."/>
            <person name="Chagne D."/>
            <person name="McCallum J."/>
            <person name="Dzierzon H."/>
            <person name="Deng C."/>
            <person name="Wang Y.Y."/>
            <person name="Barron L."/>
            <person name="Manako K."/>
            <person name="Bowen J."/>
            <person name="Foster T.M."/>
            <person name="Erridge Z.A."/>
            <person name="Tiffin H."/>
            <person name="Waite C.N."/>
            <person name="Davies K.M."/>
            <person name="Grierson E.P."/>
            <person name="Laing W.A."/>
            <person name="Kirk R."/>
            <person name="Chen X."/>
            <person name="Wood M."/>
            <person name="Montefiori M."/>
            <person name="Brummell D.A."/>
            <person name="Schwinn K.E."/>
            <person name="Catanach A."/>
            <person name="Fullerton C."/>
            <person name="Li D."/>
            <person name="Meiyalaghan S."/>
            <person name="Nieuwenhuizen N."/>
            <person name="Read N."/>
            <person name="Prakash R."/>
            <person name="Hunter D."/>
            <person name="Zhang H."/>
            <person name="McKenzie M."/>
            <person name="Knabel M."/>
            <person name="Harris A."/>
            <person name="Allan A.C."/>
            <person name="Gleave A."/>
            <person name="Chen A."/>
            <person name="Janssen B.J."/>
            <person name="Plunkett B."/>
            <person name="Ampomah-Dwamena C."/>
            <person name="Voogd C."/>
            <person name="Leif D."/>
            <person name="Lafferty D."/>
            <person name="Souleyre E.J.F."/>
            <person name="Varkonyi-Gasic E."/>
            <person name="Gambi F."/>
            <person name="Hanley J."/>
            <person name="Yao J.L."/>
            <person name="Cheung J."/>
            <person name="David K.M."/>
            <person name="Warren B."/>
            <person name="Marsh K."/>
            <person name="Snowden K.C."/>
            <person name="Lin-Wang K."/>
            <person name="Brian L."/>
            <person name="Martinez-Sanchez M."/>
            <person name="Wang M."/>
            <person name="Ileperuma N."/>
            <person name="Macnee N."/>
            <person name="Campin R."/>
            <person name="McAtee P."/>
            <person name="Drummond R.S.M."/>
            <person name="Espley R.V."/>
            <person name="Ireland H.S."/>
            <person name="Wu R."/>
            <person name="Atkinson R.G."/>
            <person name="Karunairetnam S."/>
            <person name="Bulley S."/>
            <person name="Chunkath S."/>
            <person name="Hanley Z."/>
            <person name="Storey R."/>
            <person name="Thrimawithana A.H."/>
            <person name="Thomson S."/>
            <person name="David C."/>
            <person name="Testolin R."/>
            <person name="Huang H."/>
            <person name="Hellens R.P."/>
            <person name="Schaffer R.J."/>
        </authorList>
    </citation>
    <scope>NUCLEOTIDE SEQUENCE [LARGE SCALE GENOMIC DNA]</scope>
    <source>
        <strain evidence="3">cv. Red5</strain>
    </source>
</reference>
<sequence>MMKPKWEDLDRNCLVNIFERVGMESLLLAVPFVCKSWYKATLIPQSWQHLDFSVLIYDDSRYDVDFPSRLMDTYRVEGDFPINTFIKSVVKRSGRSATYIALPELPNRCMDEALLYVADECPALRTLVLHFKAFQGFHGPRSKVPNYISKWTNLQSLKLQSSFDLQELLTQISIHCKSFVALAIECAKIGTDEASAIVNFLPNIKVLDLRYAFMREENLMTILQGCKQLELFDARDCIGFNEGDEEILKHASHIRSFKHEGSTTENIC</sequence>
<protein>
    <submittedName>
        <fullName evidence="2">F-box/LRR-repeat protein</fullName>
    </submittedName>
</protein>
<accession>A0A2R6S079</accession>
<dbReference type="OrthoDB" id="1929062at2759"/>
<gene>
    <name evidence="2" type="ORF">CEY00_Acc00168</name>
</gene>
<dbReference type="SUPFAM" id="SSF81383">
    <property type="entry name" value="F-box domain"/>
    <property type="match status" value="1"/>
</dbReference>
<proteinExistence type="predicted"/>
<dbReference type="PANTHER" id="PTHR38926">
    <property type="entry name" value="F-BOX DOMAIN CONTAINING PROTEIN, EXPRESSED"/>
    <property type="match status" value="1"/>
</dbReference>
<comment type="caution">
    <text evidence="2">The sequence shown here is derived from an EMBL/GenBank/DDBJ whole genome shotgun (WGS) entry which is preliminary data.</text>
</comment>
<dbReference type="InterPro" id="IPR001810">
    <property type="entry name" value="F-box_dom"/>
</dbReference>
<dbReference type="Gene3D" id="1.20.1280.50">
    <property type="match status" value="1"/>
</dbReference>
<dbReference type="OMA" id="RIDAWKF"/>
<name>A0A2R6S079_ACTCC</name>
<organism evidence="2 3">
    <name type="scientific">Actinidia chinensis var. chinensis</name>
    <name type="common">Chinese soft-hair kiwi</name>
    <dbReference type="NCBI Taxonomy" id="1590841"/>
    <lineage>
        <taxon>Eukaryota</taxon>
        <taxon>Viridiplantae</taxon>
        <taxon>Streptophyta</taxon>
        <taxon>Embryophyta</taxon>
        <taxon>Tracheophyta</taxon>
        <taxon>Spermatophyta</taxon>
        <taxon>Magnoliopsida</taxon>
        <taxon>eudicotyledons</taxon>
        <taxon>Gunneridae</taxon>
        <taxon>Pentapetalae</taxon>
        <taxon>asterids</taxon>
        <taxon>Ericales</taxon>
        <taxon>Actinidiaceae</taxon>
        <taxon>Actinidia</taxon>
    </lineage>
</organism>
<dbReference type="Proteomes" id="UP000241394">
    <property type="component" value="Chromosome LG1"/>
</dbReference>